<dbReference type="Gene3D" id="2.60.40.10">
    <property type="entry name" value="Immunoglobulins"/>
    <property type="match status" value="2"/>
</dbReference>
<feature type="signal peptide" evidence="1">
    <location>
        <begin position="1"/>
        <end position="37"/>
    </location>
</feature>
<feature type="domain" description="DUF11" evidence="2">
    <location>
        <begin position="776"/>
        <end position="884"/>
    </location>
</feature>
<accession>A0A7W0CLV2</accession>
<protein>
    <submittedName>
        <fullName evidence="3">Putative repeat protein (TIGR01451 family)</fullName>
    </submittedName>
</protein>
<evidence type="ECO:0000313" key="3">
    <source>
        <dbReference type="EMBL" id="MBA2893520.1"/>
    </source>
</evidence>
<dbReference type="Gene3D" id="3.40.390.10">
    <property type="entry name" value="Collagenase (Catalytic Domain)"/>
    <property type="match status" value="1"/>
</dbReference>
<feature type="domain" description="DUF11" evidence="2">
    <location>
        <begin position="662"/>
        <end position="767"/>
    </location>
</feature>
<dbReference type="Pfam" id="PF01345">
    <property type="entry name" value="DUF11"/>
    <property type="match status" value="2"/>
</dbReference>
<evidence type="ECO:0000259" key="2">
    <source>
        <dbReference type="Pfam" id="PF01345"/>
    </source>
</evidence>
<dbReference type="InterPro" id="IPR001434">
    <property type="entry name" value="OmcB-like_DUF11"/>
</dbReference>
<dbReference type="GO" id="GO:0005975">
    <property type="term" value="P:carbohydrate metabolic process"/>
    <property type="evidence" value="ECO:0007669"/>
    <property type="project" value="UniProtKB-ARBA"/>
</dbReference>
<dbReference type="PANTHER" id="PTHR34819">
    <property type="entry name" value="LARGE CYSTEINE-RICH PERIPLASMIC PROTEIN OMCB"/>
    <property type="match status" value="1"/>
</dbReference>
<dbReference type="InterPro" id="IPR013783">
    <property type="entry name" value="Ig-like_fold"/>
</dbReference>
<dbReference type="InterPro" id="IPR047589">
    <property type="entry name" value="DUF11_rpt"/>
</dbReference>
<organism evidence="3 4">
    <name type="scientific">Nonomuraea soli</name>
    <dbReference type="NCBI Taxonomy" id="1032476"/>
    <lineage>
        <taxon>Bacteria</taxon>
        <taxon>Bacillati</taxon>
        <taxon>Actinomycetota</taxon>
        <taxon>Actinomycetes</taxon>
        <taxon>Streptosporangiales</taxon>
        <taxon>Streptosporangiaceae</taxon>
        <taxon>Nonomuraea</taxon>
    </lineage>
</organism>
<evidence type="ECO:0000313" key="4">
    <source>
        <dbReference type="Proteomes" id="UP000530928"/>
    </source>
</evidence>
<dbReference type="InterPro" id="IPR024079">
    <property type="entry name" value="MetalloPept_cat_dom_sf"/>
</dbReference>
<feature type="chain" id="PRO_5030835726" evidence="1">
    <location>
        <begin position="38"/>
        <end position="1043"/>
    </location>
</feature>
<keyword evidence="1" id="KW-0732">Signal</keyword>
<dbReference type="InterPro" id="IPR051172">
    <property type="entry name" value="Chlamydia_OmcB"/>
</dbReference>
<reference evidence="3 4" key="1">
    <citation type="submission" date="2020-07" db="EMBL/GenBank/DDBJ databases">
        <title>Genomic Encyclopedia of Type Strains, Phase IV (KMG-IV): sequencing the most valuable type-strain genomes for metagenomic binning, comparative biology and taxonomic classification.</title>
        <authorList>
            <person name="Goeker M."/>
        </authorList>
    </citation>
    <scope>NUCLEOTIDE SEQUENCE [LARGE SCALE GENOMIC DNA]</scope>
    <source>
        <strain evidence="3 4">DSM 45533</strain>
    </source>
</reference>
<name>A0A7W0CLV2_9ACTN</name>
<dbReference type="GO" id="GO:0008237">
    <property type="term" value="F:metallopeptidase activity"/>
    <property type="evidence" value="ECO:0007669"/>
    <property type="project" value="InterPro"/>
</dbReference>
<sequence length="1043" mass="109787">MGAEHRARARRRWGTLGALSVLLVAMIPALATQSAAAAPNRSLTFSIDYLRQIEDPDSGGVGDGDYFPRVKIGDGPLEQGPRIQDDEFEPKGLPEAPNGWVFTNNNLPGDKDTVDISVALWDYDSGGNSNEDRMDISPRDQDVVLDLTYDFRTGALTGDGFVFGTPCTHSNGQPKGQSCVQGDGDHGFPRNNDGRITRLGISIVNDTDGDGIPDAVELNGVRDRSGAMIADLPALGADPCRKTIVLQTDFMVDAAPATAHSHQPKAGAITLVRDVFNAAPVKVADPCPYPGPRSDGIDFVHIPGAQLAEQAFMGMANNNDFRNARTANLRAELAPYAHYTIFAHDLVTTNGAGSVNSPGTSGQCCEPTRDNNKDFIVTLGSWRTMCVVDFGTDYAGDGMLQSTRSGDDVIPAGTTQIHVGNNGVCDSTSGHATDRQVLTVGTGAADARVGTEVDQAGTILHELGHALGLRHGGDNNDQYKPNYLSVMNYFFQTGIPNSPPPLLVNQLRDWQKGAVRLGFSTGGLPQLVEGSLLENNGISGGADFTFWWTVLNPATGFRPLRSDIGNGPLNWNDTTNPTTGAPLFETNAVPLDINAENGLTTLSDHNDWPAIKYRAIQSPDVRGPACSGYPAGAPTCTGSGEELAFSTVVNQEMSFFNLYDPDVKVGKTVDKADAEPGDTLTYQVKLDNIGTGPAASIVVTDDPPTGADQTRALPYLGVGNSATETFTYEIPCDTADAAVLTNKATVTAKDTAGGAEANTGDNSAQASTTIHAPRLTLDKTAPATVNAGEAMTIGLKVANVGSANATGVVLTDTLPAEVYYSKALDQGAGPKPDTVTRNADGTTTLTWTLGSLAAAQDLSVHFTARPSLLFTAGAELPDTATVTYGNAKGCTYDPVTDSAATGVTEVTPSRAPRSHGYWKTHPEERTWELLARVQATDQRFDSSGDGELSNAEAGAVLSANGPQPAPARFQLAATLLDLGARHINASTRIDSALSRRLGTGTVGAAVRYAFATLALPVSSATAQRYSDATALLDEIVNNRSEVY</sequence>
<dbReference type="AlphaFoldDB" id="A0A7W0CLV2"/>
<gene>
    <name evidence="3" type="ORF">HNR30_004881</name>
</gene>
<evidence type="ECO:0000256" key="1">
    <source>
        <dbReference type="SAM" id="SignalP"/>
    </source>
</evidence>
<dbReference type="Proteomes" id="UP000530928">
    <property type="component" value="Unassembled WGS sequence"/>
</dbReference>
<dbReference type="EMBL" id="JACDUR010000005">
    <property type="protein sequence ID" value="MBA2893520.1"/>
    <property type="molecule type" value="Genomic_DNA"/>
</dbReference>
<comment type="caution">
    <text evidence="3">The sequence shown here is derived from an EMBL/GenBank/DDBJ whole genome shotgun (WGS) entry which is preliminary data.</text>
</comment>
<dbReference type="PANTHER" id="PTHR34819:SF3">
    <property type="entry name" value="CELL SURFACE PROTEIN"/>
    <property type="match status" value="1"/>
</dbReference>
<dbReference type="RefSeq" id="WP_181612325.1">
    <property type="nucleotide sequence ID" value="NZ_BAABAM010000005.1"/>
</dbReference>
<proteinExistence type="predicted"/>
<dbReference type="NCBIfam" id="TIGR01451">
    <property type="entry name" value="B_ant_repeat"/>
    <property type="match status" value="2"/>
</dbReference>
<keyword evidence="4" id="KW-1185">Reference proteome</keyword>
<dbReference type="SUPFAM" id="SSF55486">
    <property type="entry name" value="Metalloproteases ('zincins'), catalytic domain"/>
    <property type="match status" value="1"/>
</dbReference>